<gene>
    <name evidence="1" type="ORF">CGI_10016165</name>
</gene>
<evidence type="ECO:0000313" key="1">
    <source>
        <dbReference type="EMBL" id="EKC18041.1"/>
    </source>
</evidence>
<dbReference type="InterPro" id="IPR036259">
    <property type="entry name" value="MFS_trans_sf"/>
</dbReference>
<dbReference type="InterPro" id="IPR050327">
    <property type="entry name" value="Proton-linked_MCT"/>
</dbReference>
<dbReference type="PANTHER" id="PTHR11360:SF284">
    <property type="entry name" value="EG:103B4.3 PROTEIN-RELATED"/>
    <property type="match status" value="1"/>
</dbReference>
<dbReference type="Gene3D" id="1.20.1250.20">
    <property type="entry name" value="MFS general substrate transporter like domains"/>
    <property type="match status" value="1"/>
</dbReference>
<sequence>MCDFIGRCLCGIIANQHLVKNYMIVAICQLVDGTTLALCSFYGPFWSFVVLAVVFGLFSSAIFSMTPSVIVDFVGKENFRTAIAILILGQGVTLGTGAPLLDARLSPLISD</sequence>
<dbReference type="HOGENOM" id="CLU_2160820_0_0_1"/>
<dbReference type="InParanoid" id="K1Q9H8"/>
<protein>
    <submittedName>
        <fullName evidence="1">Uncharacterized protein</fullName>
    </submittedName>
</protein>
<dbReference type="PANTHER" id="PTHR11360">
    <property type="entry name" value="MONOCARBOXYLATE TRANSPORTER"/>
    <property type="match status" value="1"/>
</dbReference>
<dbReference type="GO" id="GO:0008028">
    <property type="term" value="F:monocarboxylic acid transmembrane transporter activity"/>
    <property type="evidence" value="ECO:0007669"/>
    <property type="project" value="TreeGrafter"/>
</dbReference>
<reference evidence="1" key="1">
    <citation type="journal article" date="2012" name="Nature">
        <title>The oyster genome reveals stress adaptation and complexity of shell formation.</title>
        <authorList>
            <person name="Zhang G."/>
            <person name="Fang X."/>
            <person name="Guo X."/>
            <person name="Li L."/>
            <person name="Luo R."/>
            <person name="Xu F."/>
            <person name="Yang P."/>
            <person name="Zhang L."/>
            <person name="Wang X."/>
            <person name="Qi H."/>
            <person name="Xiong Z."/>
            <person name="Que H."/>
            <person name="Xie Y."/>
            <person name="Holland P.W."/>
            <person name="Paps J."/>
            <person name="Zhu Y."/>
            <person name="Wu F."/>
            <person name="Chen Y."/>
            <person name="Wang J."/>
            <person name="Peng C."/>
            <person name="Meng J."/>
            <person name="Yang L."/>
            <person name="Liu J."/>
            <person name="Wen B."/>
            <person name="Zhang N."/>
            <person name="Huang Z."/>
            <person name="Zhu Q."/>
            <person name="Feng Y."/>
            <person name="Mount A."/>
            <person name="Hedgecock D."/>
            <person name="Xu Z."/>
            <person name="Liu Y."/>
            <person name="Domazet-Loso T."/>
            <person name="Du Y."/>
            <person name="Sun X."/>
            <person name="Zhang S."/>
            <person name="Liu B."/>
            <person name="Cheng P."/>
            <person name="Jiang X."/>
            <person name="Li J."/>
            <person name="Fan D."/>
            <person name="Wang W."/>
            <person name="Fu W."/>
            <person name="Wang T."/>
            <person name="Wang B."/>
            <person name="Zhang J."/>
            <person name="Peng Z."/>
            <person name="Li Y."/>
            <person name="Li N."/>
            <person name="Wang J."/>
            <person name="Chen M."/>
            <person name="He Y."/>
            <person name="Tan F."/>
            <person name="Song X."/>
            <person name="Zheng Q."/>
            <person name="Huang R."/>
            <person name="Yang H."/>
            <person name="Du X."/>
            <person name="Chen L."/>
            <person name="Yang M."/>
            <person name="Gaffney P.M."/>
            <person name="Wang S."/>
            <person name="Luo L."/>
            <person name="She Z."/>
            <person name="Ming Y."/>
            <person name="Huang W."/>
            <person name="Zhang S."/>
            <person name="Huang B."/>
            <person name="Zhang Y."/>
            <person name="Qu T."/>
            <person name="Ni P."/>
            <person name="Miao G."/>
            <person name="Wang J."/>
            <person name="Wang Q."/>
            <person name="Steinberg C.E."/>
            <person name="Wang H."/>
            <person name="Li N."/>
            <person name="Qian L."/>
            <person name="Zhang G."/>
            <person name="Li Y."/>
            <person name="Yang H."/>
            <person name="Liu X."/>
            <person name="Wang J."/>
            <person name="Yin Y."/>
            <person name="Wang J."/>
        </authorList>
    </citation>
    <scope>NUCLEOTIDE SEQUENCE [LARGE SCALE GENOMIC DNA]</scope>
    <source>
        <strain evidence="1">05x7-T-G4-1.051#20</strain>
    </source>
</reference>
<dbReference type="EMBL" id="JH818308">
    <property type="protein sequence ID" value="EKC18041.1"/>
    <property type="molecule type" value="Genomic_DNA"/>
</dbReference>
<name>K1Q9H8_MAGGI</name>
<proteinExistence type="predicted"/>
<organism evidence="1">
    <name type="scientific">Magallana gigas</name>
    <name type="common">Pacific oyster</name>
    <name type="synonym">Crassostrea gigas</name>
    <dbReference type="NCBI Taxonomy" id="29159"/>
    <lineage>
        <taxon>Eukaryota</taxon>
        <taxon>Metazoa</taxon>
        <taxon>Spiralia</taxon>
        <taxon>Lophotrochozoa</taxon>
        <taxon>Mollusca</taxon>
        <taxon>Bivalvia</taxon>
        <taxon>Autobranchia</taxon>
        <taxon>Pteriomorphia</taxon>
        <taxon>Ostreida</taxon>
        <taxon>Ostreoidea</taxon>
        <taxon>Ostreidae</taxon>
        <taxon>Magallana</taxon>
    </lineage>
</organism>
<dbReference type="AlphaFoldDB" id="K1Q9H8"/>
<dbReference type="SUPFAM" id="SSF103473">
    <property type="entry name" value="MFS general substrate transporter"/>
    <property type="match status" value="1"/>
</dbReference>
<accession>K1Q9H8</accession>